<feature type="transmembrane region" description="Helical" evidence="7">
    <location>
        <begin position="293"/>
        <end position="313"/>
    </location>
</feature>
<evidence type="ECO:0000259" key="8">
    <source>
        <dbReference type="PROSITE" id="PS50850"/>
    </source>
</evidence>
<feature type="transmembrane region" description="Helical" evidence="7">
    <location>
        <begin position="149"/>
        <end position="169"/>
    </location>
</feature>
<accession>A0A7Y0L5J6</accession>
<dbReference type="GO" id="GO:0022857">
    <property type="term" value="F:transmembrane transporter activity"/>
    <property type="evidence" value="ECO:0007669"/>
    <property type="project" value="InterPro"/>
</dbReference>
<dbReference type="GO" id="GO:0005886">
    <property type="term" value="C:plasma membrane"/>
    <property type="evidence" value="ECO:0007669"/>
    <property type="project" value="UniProtKB-SubCell"/>
</dbReference>
<keyword evidence="4 7" id="KW-0812">Transmembrane</keyword>
<name>A0A7Y0L5J6_9FIRM</name>
<dbReference type="PANTHER" id="PTHR23517:SF3">
    <property type="entry name" value="INTEGRAL MEMBRANE TRANSPORT PROTEIN"/>
    <property type="match status" value="1"/>
</dbReference>
<evidence type="ECO:0000313" key="9">
    <source>
        <dbReference type="EMBL" id="NMP23708.1"/>
    </source>
</evidence>
<comment type="caution">
    <text evidence="9">The sequence shown here is derived from an EMBL/GenBank/DDBJ whole genome shotgun (WGS) entry which is preliminary data.</text>
</comment>
<evidence type="ECO:0000256" key="7">
    <source>
        <dbReference type="SAM" id="Phobius"/>
    </source>
</evidence>
<dbReference type="AlphaFoldDB" id="A0A7Y0L5J6"/>
<evidence type="ECO:0000256" key="5">
    <source>
        <dbReference type="ARBA" id="ARBA00022989"/>
    </source>
</evidence>
<keyword evidence="2" id="KW-0813">Transport</keyword>
<protein>
    <submittedName>
        <fullName evidence="9">MFS transporter</fullName>
    </submittedName>
</protein>
<comment type="subcellular location">
    <subcellularLocation>
        <location evidence="1">Cell membrane</location>
        <topology evidence="1">Multi-pass membrane protein</topology>
    </subcellularLocation>
</comment>
<dbReference type="Proteomes" id="UP000533476">
    <property type="component" value="Unassembled WGS sequence"/>
</dbReference>
<evidence type="ECO:0000256" key="4">
    <source>
        <dbReference type="ARBA" id="ARBA00022692"/>
    </source>
</evidence>
<gene>
    <name evidence="9" type="ORF">HIJ39_15300</name>
</gene>
<dbReference type="InterPro" id="IPR020846">
    <property type="entry name" value="MFS_dom"/>
</dbReference>
<feature type="domain" description="Major facilitator superfamily (MFS) profile" evidence="8">
    <location>
        <begin position="1"/>
        <end position="198"/>
    </location>
</feature>
<dbReference type="SUPFAM" id="SSF103473">
    <property type="entry name" value="MFS general substrate transporter"/>
    <property type="match status" value="1"/>
</dbReference>
<evidence type="ECO:0000256" key="2">
    <source>
        <dbReference type="ARBA" id="ARBA00022448"/>
    </source>
</evidence>
<dbReference type="Gene3D" id="1.20.1250.20">
    <property type="entry name" value="MFS general substrate transporter like domains"/>
    <property type="match status" value="2"/>
</dbReference>
<feature type="transmembrane region" description="Helical" evidence="7">
    <location>
        <begin position="47"/>
        <end position="64"/>
    </location>
</feature>
<evidence type="ECO:0000256" key="6">
    <source>
        <dbReference type="ARBA" id="ARBA00023136"/>
    </source>
</evidence>
<feature type="transmembrane region" description="Helical" evidence="7">
    <location>
        <begin position="19"/>
        <end position="35"/>
    </location>
</feature>
<dbReference type="RefSeq" id="WP_169101215.1">
    <property type="nucleotide sequence ID" value="NZ_JABBVZ010000063.1"/>
</dbReference>
<dbReference type="InterPro" id="IPR050171">
    <property type="entry name" value="MFS_Transporters"/>
</dbReference>
<dbReference type="InterPro" id="IPR036259">
    <property type="entry name" value="MFS_trans_sf"/>
</dbReference>
<keyword evidence="10" id="KW-1185">Reference proteome</keyword>
<dbReference type="PROSITE" id="PS50850">
    <property type="entry name" value="MFS"/>
    <property type="match status" value="2"/>
</dbReference>
<feature type="transmembrane region" description="Helical" evidence="7">
    <location>
        <begin position="85"/>
        <end position="107"/>
    </location>
</feature>
<evidence type="ECO:0000313" key="10">
    <source>
        <dbReference type="Proteomes" id="UP000533476"/>
    </source>
</evidence>
<reference evidence="9 10" key="1">
    <citation type="submission" date="2020-04" db="EMBL/GenBank/DDBJ databases">
        <authorList>
            <person name="Zhang R."/>
            <person name="Schippers A."/>
        </authorList>
    </citation>
    <scope>NUCLEOTIDE SEQUENCE [LARGE SCALE GENOMIC DNA]</scope>
    <source>
        <strain evidence="9 10">DSM 109850</strain>
    </source>
</reference>
<dbReference type="EMBL" id="JABBVZ010000063">
    <property type="protein sequence ID" value="NMP23708.1"/>
    <property type="molecule type" value="Genomic_DNA"/>
</dbReference>
<keyword evidence="6 7" id="KW-0472">Membrane</keyword>
<organism evidence="9 10">
    <name type="scientific">Sulfobacillus harzensis</name>
    <dbReference type="NCBI Taxonomy" id="2729629"/>
    <lineage>
        <taxon>Bacteria</taxon>
        <taxon>Bacillati</taxon>
        <taxon>Bacillota</taxon>
        <taxon>Clostridia</taxon>
        <taxon>Eubacteriales</taxon>
        <taxon>Clostridiales Family XVII. Incertae Sedis</taxon>
        <taxon>Sulfobacillus</taxon>
    </lineage>
</organism>
<dbReference type="InterPro" id="IPR011701">
    <property type="entry name" value="MFS"/>
</dbReference>
<dbReference type="PANTHER" id="PTHR23517">
    <property type="entry name" value="RESISTANCE PROTEIN MDTM, PUTATIVE-RELATED-RELATED"/>
    <property type="match status" value="1"/>
</dbReference>
<evidence type="ECO:0000256" key="3">
    <source>
        <dbReference type="ARBA" id="ARBA00022475"/>
    </source>
</evidence>
<sequence length="417" mass="43468">MARPDRTDAVNRRIQRGQFWWLAANVLLVGATLGVERTIVPLLGRDIYHIGSAVALTFIASFGLTKALLNLSAGRWSDRVGRLPILRLGWVAGIPLVILLMTVHQWWAVVAANVFLGANQGLAWTMTVTAQLDVVEPGLRGLAMGINEAMGYLGVAGATVAAGVLGAGGHLETRPFVFTGGVVAIGLAMSLLVIRETRTRPGSGPANPANRTSFSAIFHDATWRHPALGTLTAGGLLNKLADTAAWGVLPLYLARQHEAVAAISVIAGIYGGVWGFAQFGTGLLSDHTGRKPLIVVGLVLLGGGLAGMVAVVGTTGWSIAAGVMGLGMALVYPVLNAAVADVAAPQDRGAILGVYRLWRDGGYAVGGLGIGLLMAAVGIRWSLGIVSGLVLAGALFLALRLPETYRLPQKEGRHVRS</sequence>
<proteinExistence type="predicted"/>
<keyword evidence="3" id="KW-1003">Cell membrane</keyword>
<keyword evidence="5 7" id="KW-1133">Transmembrane helix</keyword>
<feature type="domain" description="Major facilitator superfamily (MFS) profile" evidence="8">
    <location>
        <begin position="227"/>
        <end position="417"/>
    </location>
</feature>
<feature type="transmembrane region" description="Helical" evidence="7">
    <location>
        <begin position="259"/>
        <end position="281"/>
    </location>
</feature>
<dbReference type="Pfam" id="PF07690">
    <property type="entry name" value="MFS_1"/>
    <property type="match status" value="2"/>
</dbReference>
<feature type="transmembrane region" description="Helical" evidence="7">
    <location>
        <begin position="385"/>
        <end position="401"/>
    </location>
</feature>
<feature type="transmembrane region" description="Helical" evidence="7">
    <location>
        <begin position="176"/>
        <end position="194"/>
    </location>
</feature>
<evidence type="ECO:0000256" key="1">
    <source>
        <dbReference type="ARBA" id="ARBA00004651"/>
    </source>
</evidence>
<feature type="transmembrane region" description="Helical" evidence="7">
    <location>
        <begin position="319"/>
        <end position="340"/>
    </location>
</feature>